<organism evidence="1 2">
    <name type="scientific">Anopheles quadriannulatus</name>
    <name type="common">Mosquito</name>
    <dbReference type="NCBI Taxonomy" id="34691"/>
    <lineage>
        <taxon>Eukaryota</taxon>
        <taxon>Metazoa</taxon>
        <taxon>Ecdysozoa</taxon>
        <taxon>Arthropoda</taxon>
        <taxon>Hexapoda</taxon>
        <taxon>Insecta</taxon>
        <taxon>Pterygota</taxon>
        <taxon>Neoptera</taxon>
        <taxon>Endopterygota</taxon>
        <taxon>Diptera</taxon>
        <taxon>Nematocera</taxon>
        <taxon>Culicoidea</taxon>
        <taxon>Culicidae</taxon>
        <taxon>Anophelinae</taxon>
        <taxon>Anopheles</taxon>
    </lineage>
</organism>
<dbReference type="EnsemblMetazoa" id="AQUA014291-RA">
    <property type="protein sequence ID" value="AQUA014291-PA"/>
    <property type="gene ID" value="AQUA014291"/>
</dbReference>
<accession>A0A182XR06</accession>
<protein>
    <submittedName>
        <fullName evidence="1">Uncharacterized protein</fullName>
    </submittedName>
</protein>
<proteinExistence type="predicted"/>
<dbReference type="Proteomes" id="UP000076407">
    <property type="component" value="Unassembled WGS sequence"/>
</dbReference>
<evidence type="ECO:0000313" key="2">
    <source>
        <dbReference type="Proteomes" id="UP000076407"/>
    </source>
</evidence>
<dbReference type="VEuPathDB" id="VectorBase:AQUA014291"/>
<evidence type="ECO:0000313" key="1">
    <source>
        <dbReference type="EnsemblMetazoa" id="AQUA014291-PA"/>
    </source>
</evidence>
<reference evidence="1" key="1">
    <citation type="submission" date="2020-05" db="UniProtKB">
        <authorList>
            <consortium name="EnsemblMetazoa"/>
        </authorList>
    </citation>
    <scope>IDENTIFICATION</scope>
    <source>
        <strain evidence="1">SANGQUA</strain>
    </source>
</reference>
<name>A0A182XR06_ANOQN</name>
<keyword evidence="2" id="KW-1185">Reference proteome</keyword>
<sequence length="14" mass="1638">MFRSAPYVSSEKVH</sequence>